<dbReference type="PANTHER" id="PTHR12442:SF5">
    <property type="entry name" value="DYNEIN AXONEMAL INTERMEDIATE CHAIN 3"/>
    <property type="match status" value="1"/>
</dbReference>
<dbReference type="SUPFAM" id="SSF50978">
    <property type="entry name" value="WD40 repeat-like"/>
    <property type="match status" value="1"/>
</dbReference>
<comment type="subcellular location">
    <subcellularLocation>
        <location evidence="1">Cytoplasm</location>
    </subcellularLocation>
</comment>
<organism evidence="6 7">
    <name type="scientific">Caerostris extrusa</name>
    <name type="common">Bark spider</name>
    <name type="synonym">Caerostris bankana</name>
    <dbReference type="NCBI Taxonomy" id="172846"/>
    <lineage>
        <taxon>Eukaryota</taxon>
        <taxon>Metazoa</taxon>
        <taxon>Ecdysozoa</taxon>
        <taxon>Arthropoda</taxon>
        <taxon>Chelicerata</taxon>
        <taxon>Arachnida</taxon>
        <taxon>Araneae</taxon>
        <taxon>Araneomorphae</taxon>
        <taxon>Entelegynae</taxon>
        <taxon>Araneoidea</taxon>
        <taxon>Araneidae</taxon>
        <taxon>Caerostris</taxon>
    </lineage>
</organism>
<dbReference type="InterPro" id="IPR001680">
    <property type="entry name" value="WD40_rpt"/>
</dbReference>
<dbReference type="AlphaFoldDB" id="A0AAV4P2Q3"/>
<evidence type="ECO:0000313" key="6">
    <source>
        <dbReference type="EMBL" id="GIX90179.1"/>
    </source>
</evidence>
<accession>A0AAV4P2Q3</accession>
<keyword evidence="7" id="KW-1185">Reference proteome</keyword>
<dbReference type="SMART" id="SM00320">
    <property type="entry name" value="WD40"/>
    <property type="match status" value="3"/>
</dbReference>
<proteinExistence type="predicted"/>
<keyword evidence="3" id="KW-0853">WD repeat</keyword>
<name>A0AAV4P2Q3_CAEEX</name>
<comment type="caution">
    <text evidence="6">The sequence shown here is derived from an EMBL/GenBank/DDBJ whole genome shotgun (WGS) entry which is preliminary data.</text>
</comment>
<dbReference type="GO" id="GO:0060294">
    <property type="term" value="P:cilium movement involved in cell motility"/>
    <property type="evidence" value="ECO:0007669"/>
    <property type="project" value="TreeGrafter"/>
</dbReference>
<reference evidence="6 7" key="1">
    <citation type="submission" date="2021-06" db="EMBL/GenBank/DDBJ databases">
        <title>Caerostris extrusa draft genome.</title>
        <authorList>
            <person name="Kono N."/>
            <person name="Arakawa K."/>
        </authorList>
    </citation>
    <scope>NUCLEOTIDE SEQUENCE [LARGE SCALE GENOMIC DNA]</scope>
</reference>
<sequence>MPAPPLLRNLSEVPSVYAIARLPSENLSMVSRPFCLRMLESSFLNNTLDSLVQNSTADSFCWELTSLYDEETSLQDEEEGLAISGSFSCTESKESEKNDIFVASTISCSTLEKRTENLLRLRNDSVLYFMWSARNQFFPKLVLEYFDDLTVINFNPIKPNLLVGGSLSGQLVLWDVKQEMYDRDHTNISKAEFTSPPIVRCCAISIVNHVHKYGVTDVQWVPQNIEITSKGEIIHNTASGYQLITCGISGTLKFWDLRMGVLTKPGNPPPKKFNHLNGIWEPFHSIEVLSLDGRRRKSLKCFVMRNGSKSVGQGKDDNGSYNSEFLWGCDDGDILCGSFKLTRDESGKLITKQPEYFNSPLGGAVTVLACSPFMKDVLLTTGGKTIAIWKHDIKNVPVYLKERRAYITSGQWSPTRPALFLLGFQDGSIEDVYVFFLFEENQHLVAAGDSKGIVYTMDLLPSLWIPTENEKSKSDDREKSPQDTEKQSQKVIGEPAGP</sequence>
<evidence type="ECO:0000256" key="2">
    <source>
        <dbReference type="ARBA" id="ARBA00022490"/>
    </source>
</evidence>
<evidence type="ECO:0000256" key="5">
    <source>
        <dbReference type="SAM" id="MobiDB-lite"/>
    </source>
</evidence>
<dbReference type="InterPro" id="IPR015943">
    <property type="entry name" value="WD40/YVTN_repeat-like_dom_sf"/>
</dbReference>
<dbReference type="Proteomes" id="UP001054945">
    <property type="component" value="Unassembled WGS sequence"/>
</dbReference>
<dbReference type="PANTHER" id="PTHR12442">
    <property type="entry name" value="DYNEIN INTERMEDIATE CHAIN"/>
    <property type="match status" value="1"/>
</dbReference>
<feature type="compositionally biased region" description="Basic and acidic residues" evidence="5">
    <location>
        <begin position="468"/>
        <end position="488"/>
    </location>
</feature>
<dbReference type="GO" id="GO:0036159">
    <property type="term" value="P:inner dynein arm assembly"/>
    <property type="evidence" value="ECO:0007669"/>
    <property type="project" value="TreeGrafter"/>
</dbReference>
<evidence type="ECO:0000256" key="1">
    <source>
        <dbReference type="ARBA" id="ARBA00004496"/>
    </source>
</evidence>
<dbReference type="GO" id="GO:0045503">
    <property type="term" value="F:dynein light chain binding"/>
    <property type="evidence" value="ECO:0007669"/>
    <property type="project" value="TreeGrafter"/>
</dbReference>
<evidence type="ECO:0000256" key="3">
    <source>
        <dbReference type="ARBA" id="ARBA00022574"/>
    </source>
</evidence>
<gene>
    <name evidence="6" type="primary">DNAI3</name>
    <name evidence="6" type="ORF">CEXT_467411</name>
</gene>
<evidence type="ECO:0000313" key="7">
    <source>
        <dbReference type="Proteomes" id="UP001054945"/>
    </source>
</evidence>
<protein>
    <submittedName>
        <fullName evidence="6">Dynein intermediate chain 3, axonemal</fullName>
    </submittedName>
</protein>
<dbReference type="EMBL" id="BPLR01003916">
    <property type="protein sequence ID" value="GIX90179.1"/>
    <property type="molecule type" value="Genomic_DNA"/>
</dbReference>
<dbReference type="InterPro" id="IPR050687">
    <property type="entry name" value="Dynein_IC"/>
</dbReference>
<feature type="region of interest" description="Disordered" evidence="5">
    <location>
        <begin position="468"/>
        <end position="498"/>
    </location>
</feature>
<dbReference type="GO" id="GO:0036156">
    <property type="term" value="C:inner dynein arm"/>
    <property type="evidence" value="ECO:0007669"/>
    <property type="project" value="TreeGrafter"/>
</dbReference>
<dbReference type="Gene3D" id="2.130.10.10">
    <property type="entry name" value="YVTN repeat-like/Quinoprotein amine dehydrogenase"/>
    <property type="match status" value="1"/>
</dbReference>
<dbReference type="InterPro" id="IPR036322">
    <property type="entry name" value="WD40_repeat_dom_sf"/>
</dbReference>
<dbReference type="GO" id="GO:0045504">
    <property type="term" value="F:dynein heavy chain binding"/>
    <property type="evidence" value="ECO:0007669"/>
    <property type="project" value="TreeGrafter"/>
</dbReference>
<evidence type="ECO:0000256" key="4">
    <source>
        <dbReference type="ARBA" id="ARBA00022737"/>
    </source>
</evidence>
<keyword evidence="2" id="KW-0963">Cytoplasm</keyword>
<keyword evidence="4" id="KW-0677">Repeat</keyword>